<sequence>MGSPANFVTIRDGKVTVAYSRNGALEILEISVFGPEFVTRFLDAWQRLGPTDEFDDDAEGGLLVDFDRRVLMMFSAHRGTHLRAAYLDAVTRTWPGWQVRWAYDGIADLMDHAGADSSHLRGKPAEPAALYWRERTEQLPPHLRDRIEQMPPRYVVTIGDTQAYGLGWNAVAPWRVGPGLIEQLDPADRITTAETMPEAGMHLDPSTRTAGVWSAVQPLHGLAGYWPRLWPGWTLLLWDDRSGEQLQRCAGSVTFPAAEPLGRARLAESVMMTWSFFVAEDFRRNCRRAYIFRKLVEAARENGWFRAREQTRITRQELSTALETITGSPWPAPRWPHFKEPRRSGISRLLRR</sequence>
<organism evidence="1 2">
    <name type="scientific">Dactylosporangium cerinum</name>
    <dbReference type="NCBI Taxonomy" id="1434730"/>
    <lineage>
        <taxon>Bacteria</taxon>
        <taxon>Bacillati</taxon>
        <taxon>Actinomycetota</taxon>
        <taxon>Actinomycetes</taxon>
        <taxon>Micromonosporales</taxon>
        <taxon>Micromonosporaceae</taxon>
        <taxon>Dactylosporangium</taxon>
    </lineage>
</organism>
<accession>A0ABV9WHU9</accession>
<evidence type="ECO:0000313" key="2">
    <source>
        <dbReference type="Proteomes" id="UP001595912"/>
    </source>
</evidence>
<reference evidence="2" key="1">
    <citation type="journal article" date="2019" name="Int. J. Syst. Evol. Microbiol.">
        <title>The Global Catalogue of Microorganisms (GCM) 10K type strain sequencing project: providing services to taxonomists for standard genome sequencing and annotation.</title>
        <authorList>
            <consortium name="The Broad Institute Genomics Platform"/>
            <consortium name="The Broad Institute Genome Sequencing Center for Infectious Disease"/>
            <person name="Wu L."/>
            <person name="Ma J."/>
        </authorList>
    </citation>
    <scope>NUCLEOTIDE SEQUENCE [LARGE SCALE GENOMIC DNA]</scope>
    <source>
        <strain evidence="2">CGMCC 4.7152</strain>
    </source>
</reference>
<name>A0ABV9WHU9_9ACTN</name>
<dbReference type="Proteomes" id="UP001595912">
    <property type="component" value="Unassembled WGS sequence"/>
</dbReference>
<dbReference type="EMBL" id="JBHSIU010000112">
    <property type="protein sequence ID" value="MFC5007112.1"/>
    <property type="molecule type" value="Genomic_DNA"/>
</dbReference>
<proteinExistence type="predicted"/>
<dbReference type="RefSeq" id="WP_380127762.1">
    <property type="nucleotide sequence ID" value="NZ_JBHSIU010000112.1"/>
</dbReference>
<keyword evidence="2" id="KW-1185">Reference proteome</keyword>
<comment type="caution">
    <text evidence="1">The sequence shown here is derived from an EMBL/GenBank/DDBJ whole genome shotgun (WGS) entry which is preliminary data.</text>
</comment>
<protein>
    <submittedName>
        <fullName evidence="1">Uncharacterized protein</fullName>
    </submittedName>
</protein>
<gene>
    <name evidence="1" type="ORF">ACFPIJ_56075</name>
</gene>
<evidence type="ECO:0000313" key="1">
    <source>
        <dbReference type="EMBL" id="MFC5007112.1"/>
    </source>
</evidence>